<feature type="region of interest" description="Disordered" evidence="1">
    <location>
        <begin position="1"/>
        <end position="50"/>
    </location>
</feature>
<protein>
    <submittedName>
        <fullName evidence="2">Uncharacterized protein</fullName>
    </submittedName>
</protein>
<proteinExistence type="predicted"/>
<evidence type="ECO:0000313" key="2">
    <source>
        <dbReference type="EMBL" id="OAQ91457.1"/>
    </source>
</evidence>
<evidence type="ECO:0000256" key="1">
    <source>
        <dbReference type="SAM" id="MobiDB-lite"/>
    </source>
</evidence>
<dbReference type="EMBL" id="LSBI01000003">
    <property type="protein sequence ID" value="OAQ91457.1"/>
    <property type="molecule type" value="Genomic_DNA"/>
</dbReference>
<evidence type="ECO:0000313" key="3">
    <source>
        <dbReference type="Proteomes" id="UP000078340"/>
    </source>
</evidence>
<feature type="compositionally biased region" description="Polar residues" evidence="1">
    <location>
        <begin position="41"/>
        <end position="50"/>
    </location>
</feature>
<accession>A0A179HMC1</accession>
<dbReference type="AlphaFoldDB" id="A0A179HMC1"/>
<name>A0A179HMC1_PURLI</name>
<gene>
    <name evidence="2" type="ORF">VFPFJ_03197</name>
</gene>
<comment type="caution">
    <text evidence="2">The sequence shown here is derived from an EMBL/GenBank/DDBJ whole genome shotgun (WGS) entry which is preliminary data.</text>
</comment>
<reference evidence="2 3" key="1">
    <citation type="submission" date="2016-02" db="EMBL/GenBank/DDBJ databases">
        <title>Biosynthesis of antibiotic leucinostatins and their inhibition on Phytophthora in bio-control Purpureocillium lilacinum.</title>
        <authorList>
            <person name="Wang G."/>
            <person name="Liu Z."/>
            <person name="Lin R."/>
            <person name="Li E."/>
            <person name="Mao Z."/>
            <person name="Ling J."/>
            <person name="Yin W."/>
            <person name="Xie B."/>
        </authorList>
    </citation>
    <scope>NUCLEOTIDE SEQUENCE [LARGE SCALE GENOMIC DNA]</scope>
    <source>
        <strain evidence="2">PLFJ-1</strain>
    </source>
</reference>
<organism evidence="2 3">
    <name type="scientific">Purpureocillium lilacinum</name>
    <name type="common">Paecilomyces lilacinus</name>
    <dbReference type="NCBI Taxonomy" id="33203"/>
    <lineage>
        <taxon>Eukaryota</taxon>
        <taxon>Fungi</taxon>
        <taxon>Dikarya</taxon>
        <taxon>Ascomycota</taxon>
        <taxon>Pezizomycotina</taxon>
        <taxon>Sordariomycetes</taxon>
        <taxon>Hypocreomycetidae</taxon>
        <taxon>Hypocreales</taxon>
        <taxon>Ophiocordycipitaceae</taxon>
        <taxon>Purpureocillium</taxon>
    </lineage>
</organism>
<dbReference type="Proteomes" id="UP000078340">
    <property type="component" value="Unassembled WGS sequence"/>
</dbReference>
<sequence>MRTCSQTRQPWPVPSSHWTPRAGTQRERSTRPRFFAPAPSLRSSEMSSSK</sequence>